<dbReference type="InterPro" id="IPR029026">
    <property type="entry name" value="tRNA_m1G_MTases_N"/>
</dbReference>
<gene>
    <name evidence="6" type="ORF">M2A_2485</name>
</gene>
<dbReference type="SUPFAM" id="SSF75217">
    <property type="entry name" value="alpha/beta knot"/>
    <property type="match status" value="1"/>
</dbReference>
<keyword evidence="3 6" id="KW-0808">Transferase</keyword>
<evidence type="ECO:0000256" key="1">
    <source>
        <dbReference type="ARBA" id="ARBA00007228"/>
    </source>
</evidence>
<protein>
    <submittedName>
        <fullName evidence="6">RNA methyltransferase</fullName>
    </submittedName>
</protein>
<evidence type="ECO:0000259" key="5">
    <source>
        <dbReference type="SMART" id="SM00967"/>
    </source>
</evidence>
<dbReference type="GO" id="GO:0005829">
    <property type="term" value="C:cytosol"/>
    <property type="evidence" value="ECO:0007669"/>
    <property type="project" value="TreeGrafter"/>
</dbReference>
<dbReference type="InterPro" id="IPR001537">
    <property type="entry name" value="SpoU_MeTrfase"/>
</dbReference>
<dbReference type="NCBIfam" id="TIGR00186">
    <property type="entry name" value="rRNA_methyl_3"/>
    <property type="match status" value="1"/>
</dbReference>
<dbReference type="eggNOG" id="COG0566">
    <property type="taxonomic scope" value="Bacteria"/>
</dbReference>
<dbReference type="InterPro" id="IPR013123">
    <property type="entry name" value="SpoU_subst-bd"/>
</dbReference>
<keyword evidence="2 6" id="KW-0489">Methyltransferase</keyword>
<keyword evidence="7" id="KW-1185">Reference proteome</keyword>
<dbReference type="GO" id="GO:0032259">
    <property type="term" value="P:methylation"/>
    <property type="evidence" value="ECO:0007669"/>
    <property type="project" value="UniProtKB-KW"/>
</dbReference>
<feature type="domain" description="RNA 2-O ribose methyltransferase substrate binding" evidence="5">
    <location>
        <begin position="37"/>
        <end position="111"/>
    </location>
</feature>
<dbReference type="AlphaFoldDB" id="A0A081BD68"/>
<name>A0A081BD68_9HYPH</name>
<dbReference type="GO" id="GO:0008173">
    <property type="term" value="F:RNA methyltransferase activity"/>
    <property type="evidence" value="ECO:0007669"/>
    <property type="project" value="InterPro"/>
</dbReference>
<organism evidence="6 7">
    <name type="scientific">Tepidicaulis marinus</name>
    <dbReference type="NCBI Taxonomy" id="1333998"/>
    <lineage>
        <taxon>Bacteria</taxon>
        <taxon>Pseudomonadati</taxon>
        <taxon>Pseudomonadota</taxon>
        <taxon>Alphaproteobacteria</taxon>
        <taxon>Hyphomicrobiales</taxon>
        <taxon>Parvibaculaceae</taxon>
        <taxon>Tepidicaulis</taxon>
    </lineage>
</organism>
<dbReference type="CDD" id="cd18103">
    <property type="entry name" value="SpoU-like_RlmB"/>
    <property type="match status" value="1"/>
</dbReference>
<dbReference type="PANTHER" id="PTHR46429">
    <property type="entry name" value="23S RRNA (GUANOSINE-2'-O-)-METHYLTRANSFERASE RLMB"/>
    <property type="match status" value="1"/>
</dbReference>
<dbReference type="Gene3D" id="3.30.1330.30">
    <property type="match status" value="1"/>
</dbReference>
<evidence type="ECO:0000256" key="4">
    <source>
        <dbReference type="SAM" id="MobiDB-lite"/>
    </source>
</evidence>
<dbReference type="InterPro" id="IPR029028">
    <property type="entry name" value="Alpha/beta_knot_MTases"/>
</dbReference>
<dbReference type="InterPro" id="IPR029064">
    <property type="entry name" value="Ribosomal_eL30-like_sf"/>
</dbReference>
<feature type="compositionally biased region" description="Basic and acidic residues" evidence="4">
    <location>
        <begin position="1"/>
        <end position="18"/>
    </location>
</feature>
<accession>A0A081BD68</accession>
<dbReference type="GO" id="GO:0003723">
    <property type="term" value="F:RNA binding"/>
    <property type="evidence" value="ECO:0007669"/>
    <property type="project" value="InterPro"/>
</dbReference>
<dbReference type="Gene3D" id="3.40.1280.10">
    <property type="match status" value="1"/>
</dbReference>
<comment type="caution">
    <text evidence="6">The sequence shown here is derived from an EMBL/GenBank/DDBJ whole genome shotgun (WGS) entry which is preliminary data.</text>
</comment>
<dbReference type="RefSeq" id="WP_052379456.1">
    <property type="nucleotide sequence ID" value="NZ_BBIO01000014.1"/>
</dbReference>
<dbReference type="GO" id="GO:0006396">
    <property type="term" value="P:RNA processing"/>
    <property type="evidence" value="ECO:0007669"/>
    <property type="project" value="InterPro"/>
</dbReference>
<dbReference type="SMART" id="SM00967">
    <property type="entry name" value="SpoU_sub_bind"/>
    <property type="match status" value="1"/>
</dbReference>
<dbReference type="FunFam" id="3.40.1280.10:FF:000008">
    <property type="entry name" value="Group 3 RNA methyltransferase TrmH"/>
    <property type="match status" value="1"/>
</dbReference>
<feature type="region of interest" description="Disordered" evidence="4">
    <location>
        <begin position="1"/>
        <end position="34"/>
    </location>
</feature>
<comment type="similarity">
    <text evidence="1">Belongs to the class IV-like SAM-binding methyltransferase superfamily. RNA methyltransferase TrmH family.</text>
</comment>
<evidence type="ECO:0000256" key="3">
    <source>
        <dbReference type="ARBA" id="ARBA00022679"/>
    </source>
</evidence>
<evidence type="ECO:0000256" key="2">
    <source>
        <dbReference type="ARBA" id="ARBA00022603"/>
    </source>
</evidence>
<dbReference type="EMBL" id="BBIO01000014">
    <property type="protein sequence ID" value="GAK45986.1"/>
    <property type="molecule type" value="Genomic_DNA"/>
</dbReference>
<evidence type="ECO:0000313" key="7">
    <source>
        <dbReference type="Proteomes" id="UP000028702"/>
    </source>
</evidence>
<dbReference type="InterPro" id="IPR004441">
    <property type="entry name" value="rRNA_MeTrfase_TrmH"/>
</dbReference>
<dbReference type="SUPFAM" id="SSF55315">
    <property type="entry name" value="L30e-like"/>
    <property type="match status" value="1"/>
</dbReference>
<evidence type="ECO:0000313" key="6">
    <source>
        <dbReference type="EMBL" id="GAK45986.1"/>
    </source>
</evidence>
<dbReference type="Pfam" id="PF08032">
    <property type="entry name" value="SpoU_sub_bind"/>
    <property type="match status" value="1"/>
</dbReference>
<sequence>MKERKRPGRREIGKKEAVPGKLGSRRGARPSGGQTPYIYGLHAVEAALQNPARTLHKLLATQNAWNEITARFAAPPRIAPDITSAEEISRLLPPGAVHQGIALHVAPLPELDLEEACLEANRIVVLDQVTDPHNVGAILRSAAVFGASALVMTDRNSPPLTGVLAKAASGAVEHVKIAKIGNLSRALQSLKNMGFLTVGLDGDAETPLSEVDTARPIALVMGAEGAGLRRLTRETCDLLAKLPASGPMRSLNVSNAAAVALYEIARRR</sequence>
<dbReference type="Proteomes" id="UP000028702">
    <property type="component" value="Unassembled WGS sequence"/>
</dbReference>
<reference evidence="6 7" key="1">
    <citation type="submission" date="2014-07" db="EMBL/GenBank/DDBJ databases">
        <title>Tepidicaulis marinum gen. nov., sp. nov., a novel marine bacterium denitrifying nitrate to nitrous oxide strictly under microaerobic conditions.</title>
        <authorList>
            <person name="Takeuchi M."/>
            <person name="Yamagishi T."/>
            <person name="Kamagata Y."/>
            <person name="Oshima K."/>
            <person name="Hattori M."/>
            <person name="Katayama T."/>
            <person name="Hanada S."/>
            <person name="Tamaki H."/>
            <person name="Marumo K."/>
            <person name="Maeda H."/>
            <person name="Nedachi M."/>
            <person name="Iwasaki W."/>
            <person name="Suwa Y."/>
            <person name="Sakata S."/>
        </authorList>
    </citation>
    <scope>NUCLEOTIDE SEQUENCE [LARGE SCALE GENOMIC DNA]</scope>
    <source>
        <strain evidence="6 7">MA2</strain>
    </source>
</reference>
<dbReference type="STRING" id="1333998.M2A_2485"/>
<proteinExistence type="inferred from homology"/>
<dbReference type="PANTHER" id="PTHR46429:SF1">
    <property type="entry name" value="23S RRNA (GUANOSINE-2'-O-)-METHYLTRANSFERASE RLMB"/>
    <property type="match status" value="1"/>
</dbReference>
<dbReference type="Pfam" id="PF00588">
    <property type="entry name" value="SpoU_methylase"/>
    <property type="match status" value="1"/>
</dbReference>